<dbReference type="PROSITE" id="PS51774">
    <property type="entry name" value="NAB"/>
    <property type="match status" value="1"/>
</dbReference>
<dbReference type="PANTHER" id="PTHR47357:SF1">
    <property type="entry name" value="SPINDLE POLE BODY COMPONENT 110"/>
    <property type="match status" value="1"/>
</dbReference>
<sequence>MPRHRWRESVKSFIGSYIDPEKVEELRGTKSEIDGKVKRILRSLKEDANDNRKESVADLIENFNNHYQSLYTRYDRLVEKLSKTALGKNGKDISVSSSDSSDSDDSPIKTGEEAGDNTAVIKQELETALSEVGDLRGKLAAASDEKEALMTENVDLKLKVNELTEEVDAKNQEINRLEENNEELNTELEIKADEMSTLIENMRATEVNQRLTSRKLHVTEQVLGEKEENHRRSVEKFLEERKLLEEKLAAYKEAQVKTVNEISEKVSESFMGIDNLSVKFEEDYGHLESRVYEIVNELKVMVNWVGVNNSEKDRLKNEIDGLVREAKDGKERELVLTVKVGEMETMLGQGEDERRSLIQTVKERELKMAEMEKMVEKKIGEMEREVRERESRILSLGEEKREAIRQLCIWIDYYYDRYAIVKNRGERRQIAA</sequence>
<dbReference type="EMBL" id="BMAC01000130">
    <property type="protein sequence ID" value="GFP86701.1"/>
    <property type="molecule type" value="Genomic_DNA"/>
</dbReference>
<dbReference type="GO" id="GO:0005856">
    <property type="term" value="C:cytoskeleton"/>
    <property type="evidence" value="ECO:0007669"/>
    <property type="project" value="TreeGrafter"/>
</dbReference>
<evidence type="ECO:0000256" key="1">
    <source>
        <dbReference type="ARBA" id="ARBA00023054"/>
    </source>
</evidence>
<keyword evidence="6" id="KW-1185">Reference proteome</keyword>
<proteinExistence type="predicted"/>
<evidence type="ECO:0000256" key="2">
    <source>
        <dbReference type="SAM" id="Coils"/>
    </source>
</evidence>
<dbReference type="GO" id="GO:0003779">
    <property type="term" value="F:actin binding"/>
    <property type="evidence" value="ECO:0007669"/>
    <property type="project" value="InterPro"/>
</dbReference>
<gene>
    <name evidence="5" type="ORF">PHJA_000813900</name>
</gene>
<protein>
    <recommendedName>
        <fullName evidence="4">NAB domain-containing protein</fullName>
    </recommendedName>
</protein>
<accession>A0A830BX86</accession>
<evidence type="ECO:0000259" key="4">
    <source>
        <dbReference type="PROSITE" id="PS51774"/>
    </source>
</evidence>
<dbReference type="GO" id="GO:0005200">
    <property type="term" value="F:structural constituent of cytoskeleton"/>
    <property type="evidence" value="ECO:0007669"/>
    <property type="project" value="TreeGrafter"/>
</dbReference>
<dbReference type="InterPro" id="IPR011684">
    <property type="entry name" value="NAB"/>
</dbReference>
<name>A0A830BX86_9LAMI</name>
<reference evidence="5" key="1">
    <citation type="submission" date="2020-07" db="EMBL/GenBank/DDBJ databases">
        <title>Ethylene signaling mediates host invasion by parasitic plants.</title>
        <authorList>
            <person name="Yoshida S."/>
        </authorList>
    </citation>
    <scope>NUCLEOTIDE SEQUENCE</scope>
    <source>
        <strain evidence="5">Okayama</strain>
    </source>
</reference>
<comment type="caution">
    <text evidence="5">The sequence shown here is derived from an EMBL/GenBank/DDBJ whole genome shotgun (WGS) entry which is preliminary data.</text>
</comment>
<evidence type="ECO:0000313" key="6">
    <source>
        <dbReference type="Proteomes" id="UP000653305"/>
    </source>
</evidence>
<evidence type="ECO:0000313" key="5">
    <source>
        <dbReference type="EMBL" id="GFP86701.1"/>
    </source>
</evidence>
<organism evidence="5 6">
    <name type="scientific">Phtheirospermum japonicum</name>
    <dbReference type="NCBI Taxonomy" id="374723"/>
    <lineage>
        <taxon>Eukaryota</taxon>
        <taxon>Viridiplantae</taxon>
        <taxon>Streptophyta</taxon>
        <taxon>Embryophyta</taxon>
        <taxon>Tracheophyta</taxon>
        <taxon>Spermatophyta</taxon>
        <taxon>Magnoliopsida</taxon>
        <taxon>eudicotyledons</taxon>
        <taxon>Gunneridae</taxon>
        <taxon>Pentapetalae</taxon>
        <taxon>asterids</taxon>
        <taxon>lamiids</taxon>
        <taxon>Lamiales</taxon>
        <taxon>Orobanchaceae</taxon>
        <taxon>Orobanchaceae incertae sedis</taxon>
        <taxon>Phtheirospermum</taxon>
    </lineage>
</organism>
<feature type="region of interest" description="Disordered" evidence="3">
    <location>
        <begin position="89"/>
        <end position="118"/>
    </location>
</feature>
<dbReference type="AlphaFoldDB" id="A0A830BX86"/>
<feature type="coiled-coil region" evidence="2">
    <location>
        <begin position="132"/>
        <end position="254"/>
    </location>
</feature>
<evidence type="ECO:0000256" key="3">
    <source>
        <dbReference type="SAM" id="MobiDB-lite"/>
    </source>
</evidence>
<dbReference type="Proteomes" id="UP000653305">
    <property type="component" value="Unassembled WGS sequence"/>
</dbReference>
<dbReference type="OrthoDB" id="2441647at2759"/>
<dbReference type="PANTHER" id="PTHR47357">
    <property type="entry name" value="COP1-INTERACTIVE PROTEIN 1"/>
    <property type="match status" value="1"/>
</dbReference>
<dbReference type="Pfam" id="PF07765">
    <property type="entry name" value="KIP1"/>
    <property type="match status" value="1"/>
</dbReference>
<feature type="domain" description="NAB" evidence="4">
    <location>
        <begin position="9"/>
        <end position="81"/>
    </location>
</feature>
<keyword evidence="1 2" id="KW-0175">Coiled coil</keyword>